<keyword evidence="1" id="KW-1133">Transmembrane helix</keyword>
<sequence>MKRAFTLSEAVVGLMIAALTIILLTGVIKSHDRLTNLNISEADDWHLMLQDLESGKYQFTDPKVSEWTSVSLYSQREHSIYQIKQLNHTVYLAKNDQGYIPLYTTKGMVNFDQINADQVKVTVKGTYSNEAILTFSKTNG</sequence>
<keyword evidence="3" id="KW-1185">Reference proteome</keyword>
<dbReference type="Proteomes" id="UP000051739">
    <property type="component" value="Unassembled WGS sequence"/>
</dbReference>
<name>A0A0R1V585_9LACO</name>
<keyword evidence="1" id="KW-0472">Membrane</keyword>
<evidence type="ECO:0000256" key="1">
    <source>
        <dbReference type="SAM" id="Phobius"/>
    </source>
</evidence>
<organism evidence="2 3">
    <name type="scientific">Limosilactobacillus gastricus DSM 16045</name>
    <dbReference type="NCBI Taxonomy" id="1423749"/>
    <lineage>
        <taxon>Bacteria</taxon>
        <taxon>Bacillati</taxon>
        <taxon>Bacillota</taxon>
        <taxon>Bacilli</taxon>
        <taxon>Lactobacillales</taxon>
        <taxon>Lactobacillaceae</taxon>
        <taxon>Limosilactobacillus</taxon>
    </lineage>
</organism>
<evidence type="ECO:0000313" key="3">
    <source>
        <dbReference type="Proteomes" id="UP000051739"/>
    </source>
</evidence>
<evidence type="ECO:0008006" key="4">
    <source>
        <dbReference type="Google" id="ProtNLM"/>
    </source>
</evidence>
<gene>
    <name evidence="2" type="ORF">FC60_GL001058</name>
</gene>
<keyword evidence="1" id="KW-0812">Transmembrane</keyword>
<reference evidence="2 3" key="1">
    <citation type="journal article" date="2015" name="Genome Announc.">
        <title>Expanding the biotechnology potential of lactobacilli through comparative genomics of 213 strains and associated genera.</title>
        <authorList>
            <person name="Sun Z."/>
            <person name="Harris H.M."/>
            <person name="McCann A."/>
            <person name="Guo C."/>
            <person name="Argimon S."/>
            <person name="Zhang W."/>
            <person name="Yang X."/>
            <person name="Jeffery I.B."/>
            <person name="Cooney J.C."/>
            <person name="Kagawa T.F."/>
            <person name="Liu W."/>
            <person name="Song Y."/>
            <person name="Salvetti E."/>
            <person name="Wrobel A."/>
            <person name="Rasinkangas P."/>
            <person name="Parkhill J."/>
            <person name="Rea M.C."/>
            <person name="O'Sullivan O."/>
            <person name="Ritari J."/>
            <person name="Douillard F.P."/>
            <person name="Paul Ross R."/>
            <person name="Yang R."/>
            <person name="Briner A.E."/>
            <person name="Felis G.E."/>
            <person name="de Vos W.M."/>
            <person name="Barrangou R."/>
            <person name="Klaenhammer T.R."/>
            <person name="Caufield P.W."/>
            <person name="Cui Y."/>
            <person name="Zhang H."/>
            <person name="O'Toole P.W."/>
        </authorList>
    </citation>
    <scope>NUCLEOTIDE SEQUENCE [LARGE SCALE GENOMIC DNA]</scope>
    <source>
        <strain evidence="2 3">DSM 16045</strain>
    </source>
</reference>
<evidence type="ECO:0000313" key="2">
    <source>
        <dbReference type="EMBL" id="KRM00688.1"/>
    </source>
</evidence>
<dbReference type="EMBL" id="AZFN01000029">
    <property type="protein sequence ID" value="KRM00688.1"/>
    <property type="molecule type" value="Genomic_DNA"/>
</dbReference>
<protein>
    <recommendedName>
        <fullName evidence="4">Competence protein ComGF</fullName>
    </recommendedName>
</protein>
<comment type="caution">
    <text evidence="2">The sequence shown here is derived from an EMBL/GenBank/DDBJ whole genome shotgun (WGS) entry which is preliminary data.</text>
</comment>
<dbReference type="RefSeq" id="WP_056937939.1">
    <property type="nucleotide sequence ID" value="NZ_AZFN01000029.1"/>
</dbReference>
<feature type="transmembrane region" description="Helical" evidence="1">
    <location>
        <begin position="7"/>
        <end position="28"/>
    </location>
</feature>
<dbReference type="PATRIC" id="fig|1423749.3.peg.1079"/>
<accession>A0A0R1V585</accession>
<proteinExistence type="predicted"/>
<dbReference type="AlphaFoldDB" id="A0A0R1V585"/>